<evidence type="ECO:0000313" key="2">
    <source>
        <dbReference type="Proteomes" id="UP000676336"/>
    </source>
</evidence>
<dbReference type="EMBL" id="CAJOBI010035960">
    <property type="protein sequence ID" value="CAF4299483.1"/>
    <property type="molecule type" value="Genomic_DNA"/>
</dbReference>
<protein>
    <submittedName>
        <fullName evidence="1">Uncharacterized protein</fullName>
    </submittedName>
</protein>
<sequence length="91" mass="10483">RGNTALHECCLLEAHGAEPLRILLKHGGDPAWLNDKKESVVDLATRKNHQELLQVFVKYHGDKMIQEQTKSYYNDRARTKPVYGYRSSEKS</sequence>
<reference evidence="1" key="1">
    <citation type="submission" date="2021-02" db="EMBL/GenBank/DDBJ databases">
        <authorList>
            <person name="Nowell W R."/>
        </authorList>
    </citation>
    <scope>NUCLEOTIDE SEQUENCE</scope>
</reference>
<organism evidence="1 2">
    <name type="scientific">Rotaria magnacalcarata</name>
    <dbReference type="NCBI Taxonomy" id="392030"/>
    <lineage>
        <taxon>Eukaryota</taxon>
        <taxon>Metazoa</taxon>
        <taxon>Spiralia</taxon>
        <taxon>Gnathifera</taxon>
        <taxon>Rotifera</taxon>
        <taxon>Eurotatoria</taxon>
        <taxon>Bdelloidea</taxon>
        <taxon>Philodinida</taxon>
        <taxon>Philodinidae</taxon>
        <taxon>Rotaria</taxon>
    </lineage>
</organism>
<dbReference type="Proteomes" id="UP000676336">
    <property type="component" value="Unassembled WGS sequence"/>
</dbReference>
<name>A0A8S2TP46_9BILA</name>
<gene>
    <name evidence="1" type="ORF">SMN809_LOCUS26033</name>
</gene>
<dbReference type="AlphaFoldDB" id="A0A8S2TP46"/>
<dbReference type="SUPFAM" id="SSF48403">
    <property type="entry name" value="Ankyrin repeat"/>
    <property type="match status" value="1"/>
</dbReference>
<feature type="non-terminal residue" evidence="1">
    <location>
        <position position="1"/>
    </location>
</feature>
<dbReference type="Pfam" id="PF00023">
    <property type="entry name" value="Ank"/>
    <property type="match status" value="1"/>
</dbReference>
<evidence type="ECO:0000313" key="1">
    <source>
        <dbReference type="EMBL" id="CAF4299483.1"/>
    </source>
</evidence>
<dbReference type="InterPro" id="IPR002110">
    <property type="entry name" value="Ankyrin_rpt"/>
</dbReference>
<accession>A0A8S2TP46</accession>
<proteinExistence type="predicted"/>
<dbReference type="Gene3D" id="1.25.40.20">
    <property type="entry name" value="Ankyrin repeat-containing domain"/>
    <property type="match status" value="1"/>
</dbReference>
<comment type="caution">
    <text evidence="1">The sequence shown here is derived from an EMBL/GenBank/DDBJ whole genome shotgun (WGS) entry which is preliminary data.</text>
</comment>
<dbReference type="InterPro" id="IPR036770">
    <property type="entry name" value="Ankyrin_rpt-contain_sf"/>
</dbReference>